<evidence type="ECO:0000256" key="3">
    <source>
        <dbReference type="ARBA" id="ARBA00022801"/>
    </source>
</evidence>
<dbReference type="RefSeq" id="WP_302042061.1">
    <property type="nucleotide sequence ID" value="NZ_JAUKPO010000050.1"/>
</dbReference>
<comment type="catalytic activity">
    <reaction evidence="5">
        <text>L-glutaminyl-[protein] + H2O = L-glutamyl-[protein] + NH4(+)</text>
        <dbReference type="Rhea" id="RHEA:16441"/>
        <dbReference type="Rhea" id="RHEA-COMP:10207"/>
        <dbReference type="Rhea" id="RHEA-COMP:10208"/>
        <dbReference type="ChEBI" id="CHEBI:15377"/>
        <dbReference type="ChEBI" id="CHEBI:28938"/>
        <dbReference type="ChEBI" id="CHEBI:29973"/>
        <dbReference type="ChEBI" id="CHEBI:30011"/>
        <dbReference type="EC" id="3.5.1.44"/>
    </reaction>
</comment>
<comment type="subcellular location">
    <subcellularLocation>
        <location evidence="5">Cytoplasm</location>
    </subcellularLocation>
</comment>
<accession>A0ABT8RGN1</accession>
<dbReference type="Gene3D" id="3.40.50.180">
    <property type="entry name" value="Methylesterase CheB, C-terminal domain"/>
    <property type="match status" value="1"/>
</dbReference>
<dbReference type="Gene3D" id="3.40.50.2300">
    <property type="match status" value="1"/>
</dbReference>
<evidence type="ECO:0000256" key="7">
    <source>
        <dbReference type="PROSITE-ProRule" id="PRU00169"/>
    </source>
</evidence>
<evidence type="ECO:0000256" key="4">
    <source>
        <dbReference type="ARBA" id="ARBA00048267"/>
    </source>
</evidence>
<comment type="PTM">
    <text evidence="5">Phosphorylated by CheA. Phosphorylation of the N-terminal regulatory domain activates the methylesterase activity.</text>
</comment>
<feature type="domain" description="CheB-type methylesterase" evidence="9">
    <location>
        <begin position="159"/>
        <end position="349"/>
    </location>
</feature>
<proteinExistence type="inferred from homology"/>
<keyword evidence="11" id="KW-1185">Reference proteome</keyword>
<dbReference type="InterPro" id="IPR011006">
    <property type="entry name" value="CheY-like_superfamily"/>
</dbReference>
<dbReference type="GO" id="GO:0008168">
    <property type="term" value="F:methyltransferase activity"/>
    <property type="evidence" value="ECO:0007669"/>
    <property type="project" value="UniProtKB-KW"/>
</dbReference>
<gene>
    <name evidence="5 10" type="primary">cheB</name>
    <name evidence="10" type="ORF">Q0590_33625</name>
</gene>
<keyword evidence="10" id="KW-0489">Methyltransferase</keyword>
<evidence type="ECO:0000256" key="1">
    <source>
        <dbReference type="ARBA" id="ARBA00022490"/>
    </source>
</evidence>
<dbReference type="InterPro" id="IPR001789">
    <property type="entry name" value="Sig_transdc_resp-reg_receiver"/>
</dbReference>
<keyword evidence="5 7" id="KW-0597">Phosphoprotein</keyword>
<evidence type="ECO:0000256" key="5">
    <source>
        <dbReference type="HAMAP-Rule" id="MF_00099"/>
    </source>
</evidence>
<dbReference type="PIRSF" id="PIRSF000876">
    <property type="entry name" value="RR_chemtxs_CheB"/>
    <property type="match status" value="1"/>
</dbReference>
<feature type="domain" description="Response regulatory" evidence="8">
    <location>
        <begin position="7"/>
        <end position="124"/>
    </location>
</feature>
<keyword evidence="3 5" id="KW-0378">Hydrolase</keyword>
<evidence type="ECO:0000313" key="10">
    <source>
        <dbReference type="EMBL" id="MDO1451263.1"/>
    </source>
</evidence>
<evidence type="ECO:0000256" key="2">
    <source>
        <dbReference type="ARBA" id="ARBA00022500"/>
    </source>
</evidence>
<dbReference type="SMART" id="SM00448">
    <property type="entry name" value="REC"/>
    <property type="match status" value="1"/>
</dbReference>
<dbReference type="Pfam" id="PF01339">
    <property type="entry name" value="CheB_methylest"/>
    <property type="match status" value="1"/>
</dbReference>
<evidence type="ECO:0000259" key="9">
    <source>
        <dbReference type="PROSITE" id="PS50122"/>
    </source>
</evidence>
<dbReference type="HAMAP" id="MF_00099">
    <property type="entry name" value="CheB_chemtxs"/>
    <property type="match status" value="1"/>
</dbReference>
<comment type="caution">
    <text evidence="10">The sequence shown here is derived from an EMBL/GenBank/DDBJ whole genome shotgun (WGS) entry which is preliminary data.</text>
</comment>
<dbReference type="InterPro" id="IPR035909">
    <property type="entry name" value="CheB_C"/>
</dbReference>
<dbReference type="SUPFAM" id="SSF52172">
    <property type="entry name" value="CheY-like"/>
    <property type="match status" value="1"/>
</dbReference>
<dbReference type="EC" id="3.5.1.44" evidence="5"/>
<dbReference type="PROSITE" id="PS50122">
    <property type="entry name" value="CHEB"/>
    <property type="match status" value="1"/>
</dbReference>
<keyword evidence="10" id="KW-0808">Transferase</keyword>
<dbReference type="EC" id="3.1.1.61" evidence="5"/>
<dbReference type="EMBL" id="JAUKPO010000050">
    <property type="protein sequence ID" value="MDO1451263.1"/>
    <property type="molecule type" value="Genomic_DNA"/>
</dbReference>
<protein>
    <recommendedName>
        <fullName evidence="5">Protein-glutamate methylesterase/protein-glutamine glutaminase</fullName>
        <ecNumber evidence="5">3.1.1.61</ecNumber>
        <ecNumber evidence="5">3.5.1.44</ecNumber>
    </recommendedName>
</protein>
<dbReference type="NCBIfam" id="NF001965">
    <property type="entry name" value="PRK00742.1"/>
    <property type="match status" value="1"/>
</dbReference>
<dbReference type="PANTHER" id="PTHR42872">
    <property type="entry name" value="PROTEIN-GLUTAMATE METHYLESTERASE/PROTEIN-GLUTAMINE GLUTAMINASE"/>
    <property type="match status" value="1"/>
</dbReference>
<keyword evidence="2 5" id="KW-0145">Chemotaxis</keyword>
<dbReference type="GO" id="GO:0032259">
    <property type="term" value="P:methylation"/>
    <property type="evidence" value="ECO:0007669"/>
    <property type="project" value="UniProtKB-KW"/>
</dbReference>
<dbReference type="Pfam" id="PF00072">
    <property type="entry name" value="Response_reg"/>
    <property type="match status" value="1"/>
</dbReference>
<organism evidence="10 11">
    <name type="scientific">Rhodocytophaga aerolata</name>
    <dbReference type="NCBI Taxonomy" id="455078"/>
    <lineage>
        <taxon>Bacteria</taxon>
        <taxon>Pseudomonadati</taxon>
        <taxon>Bacteroidota</taxon>
        <taxon>Cytophagia</taxon>
        <taxon>Cytophagales</taxon>
        <taxon>Rhodocytophagaceae</taxon>
        <taxon>Rhodocytophaga</taxon>
    </lineage>
</organism>
<dbReference type="GO" id="GO:0008984">
    <property type="term" value="F:protein-glutamate methylesterase activity"/>
    <property type="evidence" value="ECO:0007669"/>
    <property type="project" value="UniProtKB-EC"/>
</dbReference>
<sequence>MSPLKIKVLIADDSGFMRLVLSDMINSDGELTMVASAENGKEAYEKTKKLRPDVLLLDLIMPEYDGLYAIKSIMRDCPTPIVILSSSGVMDSKRVFEALDAGAFDFLNKPKGTFGSKIRDIEEQVIAKIKSAAYINTDRLSKKSAQLNNHLHTFDKALPYEIVAIGSSTGGTGAIEEILKKLPSNFPIPIVIAQHMPQEFVESFARRLNDLFPFTVKVAEKGEPLQKGSIYLSPGSTNTLLENDPTTGQVCIGFTSHRFTEYNDPSVDCLFTSVAHTYASKALAIVLSGMGKDGTKGMQALHLAGAYTMAQDEQSSIVFGMPKSAIEKGIVKKTLSIYEMGGFLVSCLS</sequence>
<feature type="active site" evidence="5 6">
    <location>
        <position position="168"/>
    </location>
</feature>
<comment type="function">
    <text evidence="5">Involved in chemotaxis. Part of a chemotaxis signal transduction system that modulates chemotaxis in response to various stimuli. Catalyzes the demethylation of specific methylglutamate residues introduced into the chemoreceptors (methyl-accepting chemotaxis proteins or MCP) by CheR. Also mediates the irreversible deamidation of specific glutamine residues to glutamic acid.</text>
</comment>
<dbReference type="SUPFAM" id="SSF52738">
    <property type="entry name" value="Methylesterase CheB, C-terminal domain"/>
    <property type="match status" value="1"/>
</dbReference>
<dbReference type="PROSITE" id="PS50110">
    <property type="entry name" value="RESPONSE_REGULATORY"/>
    <property type="match status" value="1"/>
</dbReference>
<feature type="active site" evidence="5 6">
    <location>
        <position position="293"/>
    </location>
</feature>
<feature type="active site" evidence="5 6">
    <location>
        <position position="195"/>
    </location>
</feature>
<evidence type="ECO:0000313" key="11">
    <source>
        <dbReference type="Proteomes" id="UP001168528"/>
    </source>
</evidence>
<dbReference type="CDD" id="cd16432">
    <property type="entry name" value="CheB_Rec"/>
    <property type="match status" value="1"/>
</dbReference>
<dbReference type="CDD" id="cd17541">
    <property type="entry name" value="REC_CheB-like"/>
    <property type="match status" value="1"/>
</dbReference>
<comment type="domain">
    <text evidence="5">Contains a C-terminal catalytic domain, and an N-terminal region which modulates catalytic activity.</text>
</comment>
<comment type="similarity">
    <text evidence="5">Belongs to the CheB family.</text>
</comment>
<evidence type="ECO:0000256" key="6">
    <source>
        <dbReference type="PROSITE-ProRule" id="PRU00050"/>
    </source>
</evidence>
<name>A0ABT8RGN1_9BACT</name>
<evidence type="ECO:0000259" key="8">
    <source>
        <dbReference type="PROSITE" id="PS50110"/>
    </source>
</evidence>
<reference evidence="10" key="1">
    <citation type="submission" date="2023-07" db="EMBL/GenBank/DDBJ databases">
        <title>The genome sequence of Rhodocytophaga aerolata KACC 12507.</title>
        <authorList>
            <person name="Zhang X."/>
        </authorList>
    </citation>
    <scope>NUCLEOTIDE SEQUENCE</scope>
    <source>
        <strain evidence="10">KACC 12507</strain>
    </source>
</reference>
<dbReference type="InterPro" id="IPR000673">
    <property type="entry name" value="Sig_transdc_resp-reg_Me-estase"/>
</dbReference>
<feature type="modified residue" description="4-aspartylphosphate" evidence="5 7">
    <location>
        <position position="58"/>
    </location>
</feature>
<dbReference type="PANTHER" id="PTHR42872:SF6">
    <property type="entry name" value="PROTEIN-GLUTAMATE METHYLESTERASE_PROTEIN-GLUTAMINE GLUTAMINASE"/>
    <property type="match status" value="1"/>
</dbReference>
<comment type="catalytic activity">
    <reaction evidence="4 5">
        <text>[protein]-L-glutamate 5-O-methyl ester + H2O = L-glutamyl-[protein] + methanol + H(+)</text>
        <dbReference type="Rhea" id="RHEA:23236"/>
        <dbReference type="Rhea" id="RHEA-COMP:10208"/>
        <dbReference type="Rhea" id="RHEA-COMP:10311"/>
        <dbReference type="ChEBI" id="CHEBI:15377"/>
        <dbReference type="ChEBI" id="CHEBI:15378"/>
        <dbReference type="ChEBI" id="CHEBI:17790"/>
        <dbReference type="ChEBI" id="CHEBI:29973"/>
        <dbReference type="ChEBI" id="CHEBI:82795"/>
        <dbReference type="EC" id="3.1.1.61"/>
    </reaction>
</comment>
<dbReference type="InterPro" id="IPR008248">
    <property type="entry name" value="CheB-like"/>
</dbReference>
<keyword evidence="1 5" id="KW-0963">Cytoplasm</keyword>
<dbReference type="Proteomes" id="UP001168528">
    <property type="component" value="Unassembled WGS sequence"/>
</dbReference>